<evidence type="ECO:0000313" key="3">
    <source>
        <dbReference type="Proteomes" id="UP000245207"/>
    </source>
</evidence>
<sequence length="617" mass="71416">MDFDRDNIRLVVDEDRLSSLPDELIHRILHCNDTKYAVQTSLLSPRWRFLWKSVSRLNFSSRQFENLPKFSKFVKKFLLHRNHHVEVSSLNLNFHGAASQFFVRNIANYAFSHNVQELTIVSDAKKHHEFPLCLFNSPTLKHFSLRNNFLSTCITPKTPWDFPALTTLYLGEITLCDDNRQYVDLFSKCVNLQTITLVNFIVKHVEIFEIKAPRLSNLVLKDGKFLNVVNVVAPNLENLTIDCCFIKSLNAPHGIACLCYSGYDPPQWFKDGFHSLETVAINLYFRFSIDRPYNEEDARSTINMLQAFHSTRFLTLNIDILECISLFPDLLSDHPSPFGNLNCLNIESSMRMDDYKIKMSIEARNFFLENCPSATLIMAHLLEPPPTKAMKAKEAREKRKANVIANIKSILKELQTPPEQENMLARKPAKERTTVALENLSAELQVWTKRKRMQGELEKKVHVIEMIIRLKAHVRVALGEMKIIMKQENDDLEAIVSKRDQICSLGKKLSKRLRLATFAPYSDQFVEASRLISCLRLETFSSRQIVAHYEKYMLNYNLTYENSSKDKVPPEWQPSTSSSSLGCYGALQHELKLLVLIMGTRTNFHERLELHYCWRST</sequence>
<dbReference type="CDD" id="cd22160">
    <property type="entry name" value="F-box_AtFBL13-like"/>
    <property type="match status" value="1"/>
</dbReference>
<dbReference type="PANTHER" id="PTHR32212:SF461">
    <property type="entry name" value="F-BOX DOMAIN-CONTAINING PROTEIN"/>
    <property type="match status" value="1"/>
</dbReference>
<feature type="domain" description="F-box" evidence="1">
    <location>
        <begin position="14"/>
        <end position="67"/>
    </location>
</feature>
<dbReference type="Proteomes" id="UP000245207">
    <property type="component" value="Unassembled WGS sequence"/>
</dbReference>
<dbReference type="Pfam" id="PF24758">
    <property type="entry name" value="LRR_At5g56370"/>
    <property type="match status" value="1"/>
</dbReference>
<evidence type="ECO:0000259" key="1">
    <source>
        <dbReference type="PROSITE" id="PS50181"/>
    </source>
</evidence>
<dbReference type="InterPro" id="IPR032675">
    <property type="entry name" value="LRR_dom_sf"/>
</dbReference>
<dbReference type="SUPFAM" id="SSF52058">
    <property type="entry name" value="L domain-like"/>
    <property type="match status" value="1"/>
</dbReference>
<dbReference type="STRING" id="35608.A0A2U1N5U6"/>
<dbReference type="InterPro" id="IPR053781">
    <property type="entry name" value="F-box_AtFBL13-like"/>
</dbReference>
<dbReference type="Pfam" id="PF00646">
    <property type="entry name" value="F-box"/>
    <property type="match status" value="1"/>
</dbReference>
<dbReference type="PROSITE" id="PS50181">
    <property type="entry name" value="FBOX"/>
    <property type="match status" value="1"/>
</dbReference>
<evidence type="ECO:0000313" key="2">
    <source>
        <dbReference type="EMBL" id="PWA68871.1"/>
    </source>
</evidence>
<dbReference type="OrthoDB" id="1848700at2759"/>
<keyword evidence="3" id="KW-1185">Reference proteome</keyword>
<dbReference type="EMBL" id="PKPP01003550">
    <property type="protein sequence ID" value="PWA68871.1"/>
    <property type="molecule type" value="Genomic_DNA"/>
</dbReference>
<gene>
    <name evidence="2" type="ORF">CTI12_AA211950</name>
</gene>
<accession>A0A2U1N5U6</accession>
<dbReference type="Gene3D" id="3.80.10.10">
    <property type="entry name" value="Ribonuclease Inhibitor"/>
    <property type="match status" value="1"/>
</dbReference>
<dbReference type="AlphaFoldDB" id="A0A2U1N5U6"/>
<reference evidence="2 3" key="1">
    <citation type="journal article" date="2018" name="Mol. Plant">
        <title>The genome of Artemisia annua provides insight into the evolution of Asteraceae family and artemisinin biosynthesis.</title>
        <authorList>
            <person name="Shen Q."/>
            <person name="Zhang L."/>
            <person name="Liao Z."/>
            <person name="Wang S."/>
            <person name="Yan T."/>
            <person name="Shi P."/>
            <person name="Liu M."/>
            <person name="Fu X."/>
            <person name="Pan Q."/>
            <person name="Wang Y."/>
            <person name="Lv Z."/>
            <person name="Lu X."/>
            <person name="Zhang F."/>
            <person name="Jiang W."/>
            <person name="Ma Y."/>
            <person name="Chen M."/>
            <person name="Hao X."/>
            <person name="Li L."/>
            <person name="Tang Y."/>
            <person name="Lv G."/>
            <person name="Zhou Y."/>
            <person name="Sun X."/>
            <person name="Brodelius P.E."/>
            <person name="Rose J.K.C."/>
            <person name="Tang K."/>
        </authorList>
    </citation>
    <scope>NUCLEOTIDE SEQUENCE [LARGE SCALE GENOMIC DNA]</scope>
    <source>
        <strain evidence="3">cv. Huhao1</strain>
        <tissue evidence="2">Leaf</tissue>
    </source>
</reference>
<dbReference type="InterPro" id="IPR055411">
    <property type="entry name" value="LRR_FXL15/At3g58940/PEG3-like"/>
</dbReference>
<dbReference type="InterPro" id="IPR001810">
    <property type="entry name" value="F-box_dom"/>
</dbReference>
<proteinExistence type="predicted"/>
<name>A0A2U1N5U6_ARTAN</name>
<dbReference type="PANTHER" id="PTHR32212">
    <property type="entry name" value="CYCLIN-LIKE F-BOX"/>
    <property type="match status" value="1"/>
</dbReference>
<comment type="caution">
    <text evidence="2">The sequence shown here is derived from an EMBL/GenBank/DDBJ whole genome shotgun (WGS) entry which is preliminary data.</text>
</comment>
<organism evidence="2 3">
    <name type="scientific">Artemisia annua</name>
    <name type="common">Sweet wormwood</name>
    <dbReference type="NCBI Taxonomy" id="35608"/>
    <lineage>
        <taxon>Eukaryota</taxon>
        <taxon>Viridiplantae</taxon>
        <taxon>Streptophyta</taxon>
        <taxon>Embryophyta</taxon>
        <taxon>Tracheophyta</taxon>
        <taxon>Spermatophyta</taxon>
        <taxon>Magnoliopsida</taxon>
        <taxon>eudicotyledons</taxon>
        <taxon>Gunneridae</taxon>
        <taxon>Pentapetalae</taxon>
        <taxon>asterids</taxon>
        <taxon>campanulids</taxon>
        <taxon>Asterales</taxon>
        <taxon>Asteraceae</taxon>
        <taxon>Asteroideae</taxon>
        <taxon>Anthemideae</taxon>
        <taxon>Artemisiinae</taxon>
        <taxon>Artemisia</taxon>
    </lineage>
</organism>
<protein>
    <submittedName>
        <fullName evidence="2">F-box domain, cyclin-like protein</fullName>
    </submittedName>
</protein>